<dbReference type="GO" id="GO:0016757">
    <property type="term" value="F:glycosyltransferase activity"/>
    <property type="evidence" value="ECO:0007669"/>
    <property type="project" value="UniProtKB-KW"/>
</dbReference>
<evidence type="ECO:0000256" key="1">
    <source>
        <dbReference type="ARBA" id="ARBA00004727"/>
    </source>
</evidence>
<dbReference type="PANTHER" id="PTHR45825:SF17">
    <property type="entry name" value="STARCH SYNTHASE, CHLOROPLASTIC_AMYLOPLASTIC"/>
    <property type="match status" value="1"/>
</dbReference>
<reference evidence="6" key="1">
    <citation type="submission" date="2015-12" db="EMBL/GenBank/DDBJ databases">
        <title>Update maize B73 reference genome by single molecule sequencing technologies.</title>
        <authorList>
            <consortium name="Maize Genome Sequencing Project"/>
            <person name="Ware D."/>
        </authorList>
    </citation>
    <scope>NUCLEOTIDE SEQUENCE [LARGE SCALE GENOMIC DNA]</scope>
    <source>
        <tissue evidence="6">Seedling</tissue>
    </source>
</reference>
<dbReference type="AlphaFoldDB" id="A0A1D6L1M5"/>
<keyword evidence="3" id="KW-0808">Transferase</keyword>
<name>A0A1D6L1M5_MAIZE</name>
<evidence type="ECO:0000256" key="3">
    <source>
        <dbReference type="ARBA" id="ARBA00022679"/>
    </source>
</evidence>
<dbReference type="STRING" id="4577.A0A1D6L1M5"/>
<gene>
    <name evidence="6" type="ORF">ZEAMMB73_Zm00001d033690</name>
</gene>
<keyword evidence="2" id="KW-0328">Glycosyltransferase</keyword>
<dbReference type="SUPFAM" id="SSF53756">
    <property type="entry name" value="UDP-Glycosyltransferase/glycogen phosphorylase"/>
    <property type="match status" value="1"/>
</dbReference>
<sequence>MTWIRGGPSSLDSQNIAAAIDDSCHAFLAAVRSSCAFRRRFRALHPPPLLDFFFDPDGNENPAFMPIRRGSDRGHAATVRDLDALLTPRPGEDVVFVANDWHTAILPCYMNSMYKPNGILLMGRKLNWMKAEIIESDLVLTVSPHYIKELTSGPHKGVELDGVLRAKPLEIGIVNGMDVYEWDPSTDKYISVKYDATMVTEARSLNKERLQAEVGLPVDSSIPVIVFVGCLEEQKGSDILIVAIPEFVGENVQIIVLVWHGKEEDGGIAKFNVPLAHMMFARADFIIVPSRFEPCGLIQLQGMRYGVIPICSSIGGFVDTVEEGVTGFHMGSCNVETQPT</sequence>
<dbReference type="UniPathway" id="UPA00152"/>
<dbReference type="PaxDb" id="4577-GRMZM2G158437_P02"/>
<accession>A0A1D6L1M5</accession>
<dbReference type="SMR" id="A0A1D6L1M5"/>
<evidence type="ECO:0000256" key="2">
    <source>
        <dbReference type="ARBA" id="ARBA00022676"/>
    </source>
</evidence>
<dbReference type="OMA" id="YARECHT"/>
<protein>
    <submittedName>
        <fullName evidence="6">Granule-bound starch synthase 1 chloroplastic/amyloplastic</fullName>
    </submittedName>
</protein>
<dbReference type="EMBL" id="CM007647">
    <property type="protein sequence ID" value="ONM08430.1"/>
    <property type="molecule type" value="Genomic_DNA"/>
</dbReference>
<comment type="pathway">
    <text evidence="1">Glycan biosynthesis; starch biosynthesis.</text>
</comment>
<organism evidence="6">
    <name type="scientific">Zea mays</name>
    <name type="common">Maize</name>
    <dbReference type="NCBI Taxonomy" id="4577"/>
    <lineage>
        <taxon>Eukaryota</taxon>
        <taxon>Viridiplantae</taxon>
        <taxon>Streptophyta</taxon>
        <taxon>Embryophyta</taxon>
        <taxon>Tracheophyta</taxon>
        <taxon>Spermatophyta</taxon>
        <taxon>Magnoliopsida</taxon>
        <taxon>Liliopsida</taxon>
        <taxon>Poales</taxon>
        <taxon>Poaceae</taxon>
        <taxon>PACMAD clade</taxon>
        <taxon>Panicoideae</taxon>
        <taxon>Andropogonodae</taxon>
        <taxon>Andropogoneae</taxon>
        <taxon>Tripsacinae</taxon>
        <taxon>Zea</taxon>
    </lineage>
</organism>
<evidence type="ECO:0000313" key="6">
    <source>
        <dbReference type="EMBL" id="ONM08430.1"/>
    </source>
</evidence>
<dbReference type="PANTHER" id="PTHR45825">
    <property type="entry name" value="GRANULE-BOUND STARCH SYNTHASE 1, CHLOROPLASTIC/AMYLOPLASTIC"/>
    <property type="match status" value="1"/>
</dbReference>
<keyword evidence="4" id="KW-0750">Starch biosynthesis</keyword>
<dbReference type="InParanoid" id="A0A1D6L1M5"/>
<dbReference type="InterPro" id="IPR013534">
    <property type="entry name" value="Starch_synth_cat_dom"/>
</dbReference>
<dbReference type="GO" id="GO:0019252">
    <property type="term" value="P:starch biosynthetic process"/>
    <property type="evidence" value="ECO:0007669"/>
    <property type="project" value="UniProtKB-UniPathway"/>
</dbReference>
<dbReference type="Gene3D" id="3.40.50.2000">
    <property type="entry name" value="Glycogen Phosphorylase B"/>
    <property type="match status" value="3"/>
</dbReference>
<evidence type="ECO:0000256" key="4">
    <source>
        <dbReference type="ARBA" id="ARBA00022922"/>
    </source>
</evidence>
<proteinExistence type="predicted"/>
<evidence type="ECO:0000259" key="5">
    <source>
        <dbReference type="Pfam" id="PF08323"/>
    </source>
</evidence>
<dbReference type="Pfam" id="PF08323">
    <property type="entry name" value="Glyco_transf_5"/>
    <property type="match status" value="1"/>
</dbReference>
<feature type="domain" description="Starch synthase catalytic" evidence="5">
    <location>
        <begin position="125"/>
        <end position="165"/>
    </location>
</feature>
<dbReference type="Pfam" id="PF13692">
    <property type="entry name" value="Glyco_trans_1_4"/>
    <property type="match status" value="1"/>
</dbReference>